<dbReference type="GO" id="GO:0046872">
    <property type="term" value="F:metal ion binding"/>
    <property type="evidence" value="ECO:0007669"/>
    <property type="project" value="UniProtKB-KW"/>
</dbReference>
<keyword evidence="3" id="KW-0464">Manganese</keyword>
<dbReference type="CDD" id="cd01516">
    <property type="entry name" value="FBPase_glpX"/>
    <property type="match status" value="1"/>
</dbReference>
<evidence type="ECO:0000256" key="3">
    <source>
        <dbReference type="ARBA" id="ARBA00023211"/>
    </source>
</evidence>
<evidence type="ECO:0000256" key="2">
    <source>
        <dbReference type="ARBA" id="ARBA00022801"/>
    </source>
</evidence>
<dbReference type="EMBL" id="VSSQ01000253">
    <property type="protein sequence ID" value="MPL88214.1"/>
    <property type="molecule type" value="Genomic_DNA"/>
</dbReference>
<name>A0A644VA25_9ZZZZ</name>
<comment type="caution">
    <text evidence="5">The sequence shown here is derived from an EMBL/GenBank/DDBJ whole genome shotgun (WGS) entry which is preliminary data.</text>
</comment>
<reference evidence="5" key="1">
    <citation type="submission" date="2019-08" db="EMBL/GenBank/DDBJ databases">
        <authorList>
            <person name="Kucharzyk K."/>
            <person name="Murdoch R.W."/>
            <person name="Higgins S."/>
            <person name="Loffler F."/>
        </authorList>
    </citation>
    <scope>NUCLEOTIDE SEQUENCE</scope>
</reference>
<dbReference type="Gene3D" id="3.40.190.90">
    <property type="match status" value="1"/>
</dbReference>
<proteinExistence type="predicted"/>
<dbReference type="GO" id="GO:0005829">
    <property type="term" value="C:cytosol"/>
    <property type="evidence" value="ECO:0007669"/>
    <property type="project" value="TreeGrafter"/>
</dbReference>
<evidence type="ECO:0000313" key="5">
    <source>
        <dbReference type="EMBL" id="MPL88214.1"/>
    </source>
</evidence>
<dbReference type="AlphaFoldDB" id="A0A644VA25"/>
<evidence type="ECO:0000256" key="4">
    <source>
        <dbReference type="ARBA" id="ARBA00023277"/>
    </source>
</evidence>
<dbReference type="PANTHER" id="PTHR30447:SF0">
    <property type="entry name" value="FRUCTOSE-1,6-BISPHOSPHATASE 1 CLASS 2-RELATED"/>
    <property type="match status" value="1"/>
</dbReference>
<dbReference type="GO" id="GO:0030388">
    <property type="term" value="P:fructose 1,6-bisphosphate metabolic process"/>
    <property type="evidence" value="ECO:0007669"/>
    <property type="project" value="TreeGrafter"/>
</dbReference>
<dbReference type="SUPFAM" id="SSF56655">
    <property type="entry name" value="Carbohydrate phosphatase"/>
    <property type="match status" value="1"/>
</dbReference>
<dbReference type="GO" id="GO:0006071">
    <property type="term" value="P:glycerol metabolic process"/>
    <property type="evidence" value="ECO:0007669"/>
    <property type="project" value="InterPro"/>
</dbReference>
<protein>
    <submittedName>
        <fullName evidence="5">Fructose-1,6-bisphosphatase class 2</fullName>
        <ecNumber evidence="5">3.1.3.11</ecNumber>
    </submittedName>
</protein>
<dbReference type="Gene3D" id="3.30.540.10">
    <property type="entry name" value="Fructose-1,6-Bisphosphatase, subunit A, domain 1"/>
    <property type="match status" value="1"/>
</dbReference>
<accession>A0A644VA25</accession>
<dbReference type="GO" id="GO:0042132">
    <property type="term" value="F:fructose 1,6-bisphosphate 1-phosphatase activity"/>
    <property type="evidence" value="ECO:0007669"/>
    <property type="project" value="UniProtKB-EC"/>
</dbReference>
<dbReference type="GO" id="GO:0006094">
    <property type="term" value="P:gluconeogenesis"/>
    <property type="evidence" value="ECO:0007669"/>
    <property type="project" value="InterPro"/>
</dbReference>
<organism evidence="5">
    <name type="scientific">bioreactor metagenome</name>
    <dbReference type="NCBI Taxonomy" id="1076179"/>
    <lineage>
        <taxon>unclassified sequences</taxon>
        <taxon>metagenomes</taxon>
        <taxon>ecological metagenomes</taxon>
    </lineage>
</organism>
<sequence>MNNEMAMERELTMEFARVTEAAALASARWVGRGNKEAADDAAVQAMRSVFDTIRMQGTVVIGEGEMDEAPMLYIGEKVGSGEAPELDVAVDPLEGTNSVAKGLAGAIAVVAIARKGGLLHAPDMYMDKIAVGPLAKGRIHLDAPVQENLANVARALGKSMDDLTVVILDRPRHEKIIHDVREAGARIRLITDGDVSPAVACAIEGTGVDVMMGIGGAPEGVLAAAALRCLGGEMQGRLWPENEEDVLRAQKLGVSDVAKLLTMDDLVCSDDVFFAATGITEGPLLKGVHFTSQGALTHTVVMRGKTGTVRFIEARHRFDKKPAYAMKGAV</sequence>
<dbReference type="FunFam" id="3.40.190.90:FF:000001">
    <property type="entry name" value="Fructose-1,6-bisphosphatase"/>
    <property type="match status" value="1"/>
</dbReference>
<gene>
    <name evidence="5" type="primary">glpX_4</name>
    <name evidence="5" type="ORF">SDC9_34232</name>
</gene>
<dbReference type="EC" id="3.1.3.11" evidence="5"/>
<dbReference type="PANTHER" id="PTHR30447">
    <property type="entry name" value="FRUCTOSE-1,6-BISPHOSPHATASE CLASS 2"/>
    <property type="match status" value="1"/>
</dbReference>
<dbReference type="Pfam" id="PF03320">
    <property type="entry name" value="FBPase_glpX"/>
    <property type="match status" value="1"/>
</dbReference>
<dbReference type="NCBIfam" id="TIGR00330">
    <property type="entry name" value="glpX"/>
    <property type="match status" value="1"/>
</dbReference>
<dbReference type="InterPro" id="IPR004464">
    <property type="entry name" value="FBPase_class-2/SBPase"/>
</dbReference>
<evidence type="ECO:0000256" key="1">
    <source>
        <dbReference type="ARBA" id="ARBA00022723"/>
    </source>
</evidence>
<keyword evidence="2 5" id="KW-0378">Hydrolase</keyword>
<keyword evidence="4" id="KW-0119">Carbohydrate metabolism</keyword>
<dbReference type="PIRSF" id="PIRSF004532">
    <property type="entry name" value="GlpX"/>
    <property type="match status" value="1"/>
</dbReference>
<keyword evidence="1" id="KW-0479">Metal-binding</keyword>